<evidence type="ECO:0000256" key="1">
    <source>
        <dbReference type="SAM" id="SignalP"/>
    </source>
</evidence>
<gene>
    <name evidence="2" type="ORF">EZS28_023427</name>
</gene>
<comment type="caution">
    <text evidence="2">The sequence shown here is derived from an EMBL/GenBank/DDBJ whole genome shotgun (WGS) entry which is preliminary data.</text>
</comment>
<keyword evidence="1" id="KW-0732">Signal</keyword>
<feature type="chain" id="PRO_5023868516" evidence="1">
    <location>
        <begin position="22"/>
        <end position="162"/>
    </location>
</feature>
<evidence type="ECO:0000313" key="3">
    <source>
        <dbReference type="Proteomes" id="UP000324800"/>
    </source>
</evidence>
<dbReference type="EMBL" id="SNRW01007558">
    <property type="protein sequence ID" value="KAA6381046.1"/>
    <property type="molecule type" value="Genomic_DNA"/>
</dbReference>
<dbReference type="AlphaFoldDB" id="A0A5J4VF93"/>
<reference evidence="2 3" key="1">
    <citation type="submission" date="2019-03" db="EMBL/GenBank/DDBJ databases">
        <title>Single cell metagenomics reveals metabolic interactions within the superorganism composed of flagellate Streblomastix strix and complex community of Bacteroidetes bacteria on its surface.</title>
        <authorList>
            <person name="Treitli S.C."/>
            <person name="Kolisko M."/>
            <person name="Husnik F."/>
            <person name="Keeling P."/>
            <person name="Hampl V."/>
        </authorList>
    </citation>
    <scope>NUCLEOTIDE SEQUENCE [LARGE SCALE GENOMIC DNA]</scope>
    <source>
        <strain evidence="2">ST1C</strain>
    </source>
</reference>
<protein>
    <submittedName>
        <fullName evidence="2">Uncharacterized protein</fullName>
    </submittedName>
</protein>
<dbReference type="Proteomes" id="UP000324800">
    <property type="component" value="Unassembled WGS sequence"/>
</dbReference>
<organism evidence="2 3">
    <name type="scientific">Streblomastix strix</name>
    <dbReference type="NCBI Taxonomy" id="222440"/>
    <lineage>
        <taxon>Eukaryota</taxon>
        <taxon>Metamonada</taxon>
        <taxon>Preaxostyla</taxon>
        <taxon>Oxymonadida</taxon>
        <taxon>Streblomastigidae</taxon>
        <taxon>Streblomastix</taxon>
    </lineage>
</organism>
<sequence>MSYYPTWFSLVLFITIDLIIDQHHDIPSAYPALTQDVCGQMFDSFVDQDVVSASSDLYHSLGFENQHTYAKNQPYGIEIAETVGQLRLFMLVWKLATDDSVMRGNNSSKIVASTIIQNVKLTSHTHYLCNGTVRIIFDDKPEPYVLSLEAISEKDGSAIRSG</sequence>
<name>A0A5J4VF93_9EUKA</name>
<evidence type="ECO:0000313" key="2">
    <source>
        <dbReference type="EMBL" id="KAA6381046.1"/>
    </source>
</evidence>
<feature type="signal peptide" evidence="1">
    <location>
        <begin position="1"/>
        <end position="21"/>
    </location>
</feature>
<proteinExistence type="predicted"/>
<accession>A0A5J4VF93</accession>